<reference evidence="2" key="2">
    <citation type="submission" date="2015-01" db="EMBL/GenBank/DDBJ databases">
        <title>Evolutionary Origins and Diversification of the Mycorrhizal Mutualists.</title>
        <authorList>
            <consortium name="DOE Joint Genome Institute"/>
            <consortium name="Mycorrhizal Genomics Consortium"/>
            <person name="Kohler A."/>
            <person name="Kuo A."/>
            <person name="Nagy L.G."/>
            <person name="Floudas D."/>
            <person name="Copeland A."/>
            <person name="Barry K.W."/>
            <person name="Cichocki N."/>
            <person name="Veneault-Fourrey C."/>
            <person name="LaButti K."/>
            <person name="Lindquist E.A."/>
            <person name="Lipzen A."/>
            <person name="Lundell T."/>
            <person name="Morin E."/>
            <person name="Murat C."/>
            <person name="Riley R."/>
            <person name="Ohm R."/>
            <person name="Sun H."/>
            <person name="Tunlid A."/>
            <person name="Henrissat B."/>
            <person name="Grigoriev I.V."/>
            <person name="Hibbett D.S."/>
            <person name="Martin F."/>
        </authorList>
    </citation>
    <scope>NUCLEOTIDE SEQUENCE [LARGE SCALE GENOMIC DNA]</scope>
    <source>
        <strain evidence="2">F 1598</strain>
    </source>
</reference>
<protein>
    <submittedName>
        <fullName evidence="1">Uncharacterized protein</fullName>
    </submittedName>
</protein>
<accession>A0A0C3FKA7</accession>
<reference evidence="1 2" key="1">
    <citation type="submission" date="2014-04" db="EMBL/GenBank/DDBJ databases">
        <authorList>
            <consortium name="DOE Joint Genome Institute"/>
            <person name="Kuo A."/>
            <person name="Tarkka M."/>
            <person name="Buscot F."/>
            <person name="Kohler A."/>
            <person name="Nagy L.G."/>
            <person name="Floudas D."/>
            <person name="Copeland A."/>
            <person name="Barry K.W."/>
            <person name="Cichocki N."/>
            <person name="Veneault-Fourrey C."/>
            <person name="LaButti K."/>
            <person name="Lindquist E.A."/>
            <person name="Lipzen A."/>
            <person name="Lundell T."/>
            <person name="Morin E."/>
            <person name="Murat C."/>
            <person name="Sun H."/>
            <person name="Tunlid A."/>
            <person name="Henrissat B."/>
            <person name="Grigoriev I.V."/>
            <person name="Hibbett D.S."/>
            <person name="Martin F."/>
            <person name="Nordberg H.P."/>
            <person name="Cantor M.N."/>
            <person name="Hua S.X."/>
        </authorList>
    </citation>
    <scope>NUCLEOTIDE SEQUENCE [LARGE SCALE GENOMIC DNA]</scope>
    <source>
        <strain evidence="1 2">F 1598</strain>
    </source>
</reference>
<dbReference type="AlphaFoldDB" id="A0A0C3FKA7"/>
<keyword evidence="2" id="KW-1185">Reference proteome</keyword>
<evidence type="ECO:0000313" key="1">
    <source>
        <dbReference type="EMBL" id="KIM79956.1"/>
    </source>
</evidence>
<proteinExistence type="predicted"/>
<dbReference type="HOGENOM" id="CLU_2850506_0_0_1"/>
<gene>
    <name evidence="1" type="ORF">PILCRDRAFT_822819</name>
</gene>
<evidence type="ECO:0000313" key="2">
    <source>
        <dbReference type="Proteomes" id="UP000054166"/>
    </source>
</evidence>
<sequence length="65" mass="6957">MLLPDGCNSMLMIDPGSRSTSSITTPCFPHGRVELAYSRCGRLAKVSSFVGSLMTYSVQGLATKE</sequence>
<organism evidence="1 2">
    <name type="scientific">Piloderma croceum (strain F 1598)</name>
    <dbReference type="NCBI Taxonomy" id="765440"/>
    <lineage>
        <taxon>Eukaryota</taxon>
        <taxon>Fungi</taxon>
        <taxon>Dikarya</taxon>
        <taxon>Basidiomycota</taxon>
        <taxon>Agaricomycotina</taxon>
        <taxon>Agaricomycetes</taxon>
        <taxon>Agaricomycetidae</taxon>
        <taxon>Atheliales</taxon>
        <taxon>Atheliaceae</taxon>
        <taxon>Piloderma</taxon>
    </lineage>
</organism>
<dbReference type="EMBL" id="KN833006">
    <property type="protein sequence ID" value="KIM79956.1"/>
    <property type="molecule type" value="Genomic_DNA"/>
</dbReference>
<dbReference type="Proteomes" id="UP000054166">
    <property type="component" value="Unassembled WGS sequence"/>
</dbReference>
<name>A0A0C3FKA7_PILCF</name>
<dbReference type="InParanoid" id="A0A0C3FKA7"/>